<name>A0A022WFM5_TRIRU</name>
<dbReference type="HOGENOM" id="CLU_187031_0_0_1"/>
<reference evidence="1" key="1">
    <citation type="submission" date="2014-02" db="EMBL/GenBank/DDBJ databases">
        <title>The Genome Sequence of Trichophyton rubrum (morphotype fischeri) CBS 288.86.</title>
        <authorList>
            <consortium name="The Broad Institute Genomics Platform"/>
            <person name="Cuomo C.A."/>
            <person name="White T.C."/>
            <person name="Graser Y."/>
            <person name="Martinez-Rossi N."/>
            <person name="Heitman J."/>
            <person name="Young S.K."/>
            <person name="Zeng Q."/>
            <person name="Gargeya S."/>
            <person name="Abouelleil A."/>
            <person name="Alvarado L."/>
            <person name="Chapman S.B."/>
            <person name="Gainer-Dewar J."/>
            <person name="Goldberg J."/>
            <person name="Griggs A."/>
            <person name="Gujja S."/>
            <person name="Hansen M."/>
            <person name="Howarth C."/>
            <person name="Imamovic A."/>
            <person name="Larimer J."/>
            <person name="Martinez D."/>
            <person name="Murphy C."/>
            <person name="Pearson M.D."/>
            <person name="Persinoti G."/>
            <person name="Poon T."/>
            <person name="Priest M."/>
            <person name="Roberts A.D."/>
            <person name="Saif S."/>
            <person name="Shea T.D."/>
            <person name="Sykes S.N."/>
            <person name="Wortman J."/>
            <person name="Nusbaum C."/>
            <person name="Birren B."/>
        </authorList>
    </citation>
    <scope>NUCLEOTIDE SEQUENCE [LARGE SCALE GENOMIC DNA]</scope>
    <source>
        <strain evidence="1">CBS 288.86</strain>
    </source>
</reference>
<gene>
    <name evidence="1" type="ORF">H103_00607</name>
</gene>
<dbReference type="EMBL" id="KK207697">
    <property type="protein sequence ID" value="EZF57200.1"/>
    <property type="molecule type" value="Genomic_DNA"/>
</dbReference>
<sequence length="110" mass="12090">MSTINMATCLLSSIGSNFHNSTTIAGKRQIDPLGWHVTICYKDEVQASKGTHVASHGYVMGQFDLNFKKAAHAGEKVDTWEKRTGGIVWPPAEDLEEAPEIGYGHFPQDD</sequence>
<accession>A0A022WFM5</accession>
<dbReference type="AlphaFoldDB" id="A0A022WFM5"/>
<protein>
    <submittedName>
        <fullName evidence="1">Uncharacterized protein</fullName>
    </submittedName>
</protein>
<dbReference type="Proteomes" id="UP000023758">
    <property type="component" value="Unassembled WGS sequence"/>
</dbReference>
<organism evidence="1">
    <name type="scientific">Trichophyton rubrum CBS 288.86</name>
    <dbReference type="NCBI Taxonomy" id="1215330"/>
    <lineage>
        <taxon>Eukaryota</taxon>
        <taxon>Fungi</taxon>
        <taxon>Dikarya</taxon>
        <taxon>Ascomycota</taxon>
        <taxon>Pezizomycotina</taxon>
        <taxon>Eurotiomycetes</taxon>
        <taxon>Eurotiomycetidae</taxon>
        <taxon>Onygenales</taxon>
        <taxon>Arthrodermataceae</taxon>
        <taxon>Trichophyton</taxon>
    </lineage>
</organism>
<proteinExistence type="predicted"/>
<evidence type="ECO:0000313" key="1">
    <source>
        <dbReference type="EMBL" id="EZF57200.1"/>
    </source>
</evidence>